<name>A0A0A9FZ24_ARUDO</name>
<organism evidence="1">
    <name type="scientific">Arundo donax</name>
    <name type="common">Giant reed</name>
    <name type="synonym">Donax arundinaceus</name>
    <dbReference type="NCBI Taxonomy" id="35708"/>
    <lineage>
        <taxon>Eukaryota</taxon>
        <taxon>Viridiplantae</taxon>
        <taxon>Streptophyta</taxon>
        <taxon>Embryophyta</taxon>
        <taxon>Tracheophyta</taxon>
        <taxon>Spermatophyta</taxon>
        <taxon>Magnoliopsida</taxon>
        <taxon>Liliopsida</taxon>
        <taxon>Poales</taxon>
        <taxon>Poaceae</taxon>
        <taxon>PACMAD clade</taxon>
        <taxon>Arundinoideae</taxon>
        <taxon>Arundineae</taxon>
        <taxon>Arundo</taxon>
    </lineage>
</organism>
<proteinExistence type="predicted"/>
<reference evidence="1" key="2">
    <citation type="journal article" date="2015" name="Data Brief">
        <title>Shoot transcriptome of the giant reed, Arundo donax.</title>
        <authorList>
            <person name="Barrero R.A."/>
            <person name="Guerrero F.D."/>
            <person name="Moolhuijzen P."/>
            <person name="Goolsby J.A."/>
            <person name="Tidwell J."/>
            <person name="Bellgard S.E."/>
            <person name="Bellgard M.I."/>
        </authorList>
    </citation>
    <scope>NUCLEOTIDE SEQUENCE</scope>
    <source>
        <tissue evidence="1">Shoot tissue taken approximately 20 cm above the soil surface</tissue>
    </source>
</reference>
<dbReference type="EMBL" id="GBRH01179816">
    <property type="protein sequence ID" value="JAE18080.1"/>
    <property type="molecule type" value="Transcribed_RNA"/>
</dbReference>
<sequence>MRLRKVYSVALEIQQDACAPLHFALTVFSNNLNVMETVCYLHLFS</sequence>
<dbReference type="AlphaFoldDB" id="A0A0A9FZ24"/>
<accession>A0A0A9FZ24</accession>
<protein>
    <submittedName>
        <fullName evidence="1">Uncharacterized protein</fullName>
    </submittedName>
</protein>
<reference evidence="1" key="1">
    <citation type="submission" date="2014-09" db="EMBL/GenBank/DDBJ databases">
        <authorList>
            <person name="Magalhaes I.L.F."/>
            <person name="Oliveira U."/>
            <person name="Santos F.R."/>
            <person name="Vidigal T.H.D.A."/>
            <person name="Brescovit A.D."/>
            <person name="Santos A.J."/>
        </authorList>
    </citation>
    <scope>NUCLEOTIDE SEQUENCE</scope>
    <source>
        <tissue evidence="1">Shoot tissue taken approximately 20 cm above the soil surface</tissue>
    </source>
</reference>
<evidence type="ECO:0000313" key="1">
    <source>
        <dbReference type="EMBL" id="JAE18080.1"/>
    </source>
</evidence>